<accession>A0A3Q1GG47</accession>
<name>A0A3Q1GG47_9TELE</name>
<dbReference type="GeneTree" id="ENSGT00940000166013"/>
<evidence type="ECO:0000256" key="7">
    <source>
        <dbReference type="ARBA" id="ARBA00041163"/>
    </source>
</evidence>
<dbReference type="InParanoid" id="A0A3Q1GG47"/>
<evidence type="ECO:0000256" key="1">
    <source>
        <dbReference type="ARBA" id="ARBA00004430"/>
    </source>
</evidence>
<dbReference type="AlphaFoldDB" id="A0A3Q1GG47"/>
<dbReference type="PANTHER" id="PTHR22146">
    <property type="entry name" value="CAT EYE SYNDROME CRITICAL REGION PROTEIN 6"/>
    <property type="match status" value="1"/>
</dbReference>
<keyword evidence="4" id="KW-0966">Cell projection</keyword>
<comment type="subcellular location">
    <subcellularLocation>
        <location evidence="1">Cytoplasm</location>
        <location evidence="1">Cytoskeleton</location>
        <location evidence="1">Cilium axoneme</location>
    </subcellularLocation>
</comment>
<dbReference type="PANTHER" id="PTHR22146:SF8">
    <property type="entry name" value="PROTEIN FAM166B"/>
    <property type="match status" value="1"/>
</dbReference>
<protein>
    <recommendedName>
        <fullName evidence="7">Ciliary microtubule inner protein 2B</fullName>
    </recommendedName>
</protein>
<dbReference type="FunCoup" id="A0A3Q1GG47">
    <property type="interactions" value="752"/>
</dbReference>
<reference evidence="9" key="2">
    <citation type="submission" date="2025-09" db="UniProtKB">
        <authorList>
            <consortium name="Ensembl"/>
        </authorList>
    </citation>
    <scope>IDENTIFICATION</scope>
</reference>
<evidence type="ECO:0000256" key="3">
    <source>
        <dbReference type="ARBA" id="ARBA00023212"/>
    </source>
</evidence>
<keyword evidence="3" id="KW-0206">Cytoskeleton</keyword>
<dbReference type="Ensembl" id="ENSAPOT00000020843.1">
    <property type="protein sequence ID" value="ENSAPOP00000029601.1"/>
    <property type="gene ID" value="ENSAPOG00000015597.1"/>
</dbReference>
<evidence type="ECO:0000256" key="5">
    <source>
        <dbReference type="ARBA" id="ARBA00035003"/>
    </source>
</evidence>
<evidence type="ECO:0000313" key="9">
    <source>
        <dbReference type="Ensembl" id="ENSAPOP00000029601.1"/>
    </source>
</evidence>
<sequence length="319" mass="35228">MTAAVCLILCSNQKPAQTCSCSDMDRYGPKVGKALLTPKPHFIPGYAGYCPQLKFNIGKSYGKLMAELLSRPEVVSSEQTDTNLTLRGLADSNLKRMIPGYTGFIPKSQNYFACTYSETCHKALTEFCLERQARLQQPSEELPAAVSSRIQQTDVNSPSLIQTCCGFTALLPHTHVGVTPVNRLPVQTFAPPGRPFSMDDDNPHKHFISGFTGHVPKSRFLIGKGYPIITKQALIQSGKQQSYLTAKDLPDRKNRATTPLPCIYTSDRGVVPSFAGHIPGYKFTYGQTFGQLSKNALEKSGIKRKLLEKPLKKNDRAIR</sequence>
<dbReference type="STRING" id="80966.ENSAPOP00000029601"/>
<comment type="function">
    <text evidence="5">Microtubule inner protein (MIP) part of the dynein-decorated doublet microtubules (DMTs) in cilia axoneme, which is required for motile cilia beating.</text>
</comment>
<organism evidence="9 10">
    <name type="scientific">Acanthochromis polyacanthus</name>
    <name type="common">spiny chromis</name>
    <dbReference type="NCBI Taxonomy" id="80966"/>
    <lineage>
        <taxon>Eukaryota</taxon>
        <taxon>Metazoa</taxon>
        <taxon>Chordata</taxon>
        <taxon>Craniata</taxon>
        <taxon>Vertebrata</taxon>
        <taxon>Euteleostomi</taxon>
        <taxon>Actinopterygii</taxon>
        <taxon>Neopterygii</taxon>
        <taxon>Teleostei</taxon>
        <taxon>Neoteleostei</taxon>
        <taxon>Acanthomorphata</taxon>
        <taxon>Ovalentaria</taxon>
        <taxon>Pomacentridae</taxon>
        <taxon>Acanthochromis</taxon>
    </lineage>
</organism>
<feature type="domain" description="Ciliary microtubule inner protein 2A-C-like" evidence="8">
    <location>
        <begin position="270"/>
        <end position="297"/>
    </location>
</feature>
<dbReference type="Pfam" id="PF10629">
    <property type="entry name" value="CMI2B-like"/>
    <property type="match status" value="2"/>
</dbReference>
<evidence type="ECO:0000256" key="6">
    <source>
        <dbReference type="ARBA" id="ARBA00035661"/>
    </source>
</evidence>
<keyword evidence="2" id="KW-0963">Cytoplasm</keyword>
<evidence type="ECO:0000256" key="2">
    <source>
        <dbReference type="ARBA" id="ARBA00022490"/>
    </source>
</evidence>
<dbReference type="InterPro" id="IPR018902">
    <property type="entry name" value="CMI2A-C-like_dom"/>
</dbReference>
<comment type="similarity">
    <text evidence="6">Belongs to the CIMIP2 family.</text>
</comment>
<evidence type="ECO:0000259" key="8">
    <source>
        <dbReference type="Pfam" id="PF10629"/>
    </source>
</evidence>
<dbReference type="GO" id="GO:0005930">
    <property type="term" value="C:axoneme"/>
    <property type="evidence" value="ECO:0007669"/>
    <property type="project" value="UniProtKB-SubCell"/>
</dbReference>
<evidence type="ECO:0000313" key="10">
    <source>
        <dbReference type="Proteomes" id="UP000257200"/>
    </source>
</evidence>
<feature type="domain" description="Ciliary microtubule inner protein 2A-C-like" evidence="8">
    <location>
        <begin position="39"/>
        <end position="69"/>
    </location>
</feature>
<evidence type="ECO:0000256" key="4">
    <source>
        <dbReference type="ARBA" id="ARBA00023273"/>
    </source>
</evidence>
<reference evidence="9" key="1">
    <citation type="submission" date="2025-08" db="UniProtKB">
        <authorList>
            <consortium name="Ensembl"/>
        </authorList>
    </citation>
    <scope>IDENTIFICATION</scope>
</reference>
<dbReference type="GO" id="GO:0015630">
    <property type="term" value="C:microtubule cytoskeleton"/>
    <property type="evidence" value="ECO:0007669"/>
    <property type="project" value="UniProtKB-ARBA"/>
</dbReference>
<dbReference type="Proteomes" id="UP000257200">
    <property type="component" value="Unplaced"/>
</dbReference>
<keyword evidence="10" id="KW-1185">Reference proteome</keyword>
<proteinExistence type="inferred from homology"/>